<proteinExistence type="predicted"/>
<dbReference type="AlphaFoldDB" id="A0A2P2MS01"/>
<protein>
    <submittedName>
        <fullName evidence="1">Uncharacterized protein</fullName>
    </submittedName>
</protein>
<accession>A0A2P2MS01</accession>
<sequence length="40" mass="4748">MREFKIIRRTLSFCGLKVLTGGYTNICSERLNYECKYQPD</sequence>
<dbReference type="EMBL" id="GGEC01052513">
    <property type="protein sequence ID" value="MBX32997.1"/>
    <property type="molecule type" value="Transcribed_RNA"/>
</dbReference>
<evidence type="ECO:0000313" key="1">
    <source>
        <dbReference type="EMBL" id="MBX32997.1"/>
    </source>
</evidence>
<organism evidence="1">
    <name type="scientific">Rhizophora mucronata</name>
    <name type="common">Asiatic mangrove</name>
    <dbReference type="NCBI Taxonomy" id="61149"/>
    <lineage>
        <taxon>Eukaryota</taxon>
        <taxon>Viridiplantae</taxon>
        <taxon>Streptophyta</taxon>
        <taxon>Embryophyta</taxon>
        <taxon>Tracheophyta</taxon>
        <taxon>Spermatophyta</taxon>
        <taxon>Magnoliopsida</taxon>
        <taxon>eudicotyledons</taxon>
        <taxon>Gunneridae</taxon>
        <taxon>Pentapetalae</taxon>
        <taxon>rosids</taxon>
        <taxon>fabids</taxon>
        <taxon>Malpighiales</taxon>
        <taxon>Rhizophoraceae</taxon>
        <taxon>Rhizophora</taxon>
    </lineage>
</organism>
<name>A0A2P2MS01_RHIMU</name>
<reference evidence="1" key="1">
    <citation type="submission" date="2018-02" db="EMBL/GenBank/DDBJ databases">
        <title>Rhizophora mucronata_Transcriptome.</title>
        <authorList>
            <person name="Meera S.P."/>
            <person name="Sreeshan A."/>
            <person name="Augustine A."/>
        </authorList>
    </citation>
    <scope>NUCLEOTIDE SEQUENCE</scope>
    <source>
        <tissue evidence="1">Leaf</tissue>
    </source>
</reference>